<dbReference type="AlphaFoldDB" id="A0A2T4TVG5"/>
<reference evidence="6" key="2">
    <citation type="journal article" date="2018" name="Environ. Microbiol.">
        <title>Bloom of a denitrifying methanotroph, 'Candidatus Methylomirabilis limnetica', in a deep stratified lake.</title>
        <authorList>
            <person name="Graf J.S."/>
            <person name="Mayr M.J."/>
            <person name="Marchant H.K."/>
            <person name="Tienken D."/>
            <person name="Hach P.F."/>
            <person name="Brand A."/>
            <person name="Schubert C.J."/>
            <person name="Kuypers M.M."/>
            <person name="Milucka J."/>
        </authorList>
    </citation>
    <scope>NUCLEOTIDE SEQUENCE [LARGE SCALE GENOMIC DNA]</scope>
    <source>
        <strain evidence="6">Zug</strain>
    </source>
</reference>
<dbReference type="CDD" id="cd06257">
    <property type="entry name" value="DnaJ"/>
    <property type="match status" value="1"/>
</dbReference>
<keyword evidence="3" id="KW-0472">Membrane</keyword>
<dbReference type="RefSeq" id="WP_107563711.1">
    <property type="nucleotide sequence ID" value="NZ_NVQC01000030.1"/>
</dbReference>
<feature type="region of interest" description="Disordered" evidence="2">
    <location>
        <begin position="165"/>
        <end position="186"/>
    </location>
</feature>
<dbReference type="SUPFAM" id="SSF46565">
    <property type="entry name" value="Chaperone J-domain"/>
    <property type="match status" value="1"/>
</dbReference>
<dbReference type="InterPro" id="IPR036869">
    <property type="entry name" value="J_dom_sf"/>
</dbReference>
<keyword evidence="6" id="KW-1185">Reference proteome</keyword>
<keyword evidence="1" id="KW-0143">Chaperone</keyword>
<dbReference type="PROSITE" id="PS50076">
    <property type="entry name" value="DNAJ_2"/>
    <property type="match status" value="1"/>
</dbReference>
<dbReference type="InterPro" id="IPR018253">
    <property type="entry name" value="DnaJ_domain_CS"/>
</dbReference>
<dbReference type="SMART" id="SM00271">
    <property type="entry name" value="DnaJ"/>
    <property type="match status" value="1"/>
</dbReference>
<evidence type="ECO:0000313" key="5">
    <source>
        <dbReference type="EMBL" id="PTL35106.1"/>
    </source>
</evidence>
<organism evidence="5 6">
    <name type="scientific">Candidatus Methylomirabilis limnetica</name>
    <dbReference type="NCBI Taxonomy" id="2033718"/>
    <lineage>
        <taxon>Bacteria</taxon>
        <taxon>Candidatus Methylomirabilota</taxon>
        <taxon>Candidatus Methylomirabilia</taxon>
        <taxon>Candidatus Methylomirabilales</taxon>
        <taxon>Candidatus Methylomirabilaceae</taxon>
        <taxon>Candidatus Methylomirabilis</taxon>
    </lineage>
</organism>
<dbReference type="Gene3D" id="2.60.260.20">
    <property type="entry name" value="Urease metallochaperone UreE, N-terminal domain"/>
    <property type="match status" value="1"/>
</dbReference>
<dbReference type="GO" id="GO:0006457">
    <property type="term" value="P:protein folding"/>
    <property type="evidence" value="ECO:0007669"/>
    <property type="project" value="InterPro"/>
</dbReference>
<gene>
    <name evidence="5" type="ORF">CLG94_11520</name>
</gene>
<accession>A0A2T4TVG5</accession>
<feature type="transmembrane region" description="Helical" evidence="3">
    <location>
        <begin position="131"/>
        <end position="153"/>
    </location>
</feature>
<dbReference type="GO" id="GO:0051082">
    <property type="term" value="F:unfolded protein binding"/>
    <property type="evidence" value="ECO:0007669"/>
    <property type="project" value="InterPro"/>
</dbReference>
<keyword evidence="3" id="KW-1133">Transmembrane helix</keyword>
<dbReference type="PANTHER" id="PTHR44145">
    <property type="entry name" value="DNAJ HOMOLOG SUBFAMILY A MEMBER 3, MITOCHONDRIAL"/>
    <property type="match status" value="1"/>
</dbReference>
<dbReference type="Gene3D" id="1.10.287.110">
    <property type="entry name" value="DnaJ domain"/>
    <property type="match status" value="1"/>
</dbReference>
<evidence type="ECO:0000256" key="2">
    <source>
        <dbReference type="SAM" id="MobiDB-lite"/>
    </source>
</evidence>
<evidence type="ECO:0000259" key="4">
    <source>
        <dbReference type="PROSITE" id="PS50076"/>
    </source>
</evidence>
<feature type="compositionally biased region" description="Low complexity" evidence="2">
    <location>
        <begin position="175"/>
        <end position="186"/>
    </location>
</feature>
<evidence type="ECO:0000256" key="3">
    <source>
        <dbReference type="SAM" id="Phobius"/>
    </source>
</evidence>
<dbReference type="Pfam" id="PF01556">
    <property type="entry name" value="DnaJ_C"/>
    <property type="match status" value="1"/>
</dbReference>
<dbReference type="InterPro" id="IPR002939">
    <property type="entry name" value="DnaJ_C"/>
</dbReference>
<proteinExistence type="predicted"/>
<name>A0A2T4TVG5_9BACT</name>
<dbReference type="PROSITE" id="PS00636">
    <property type="entry name" value="DNAJ_1"/>
    <property type="match status" value="1"/>
</dbReference>
<evidence type="ECO:0000313" key="6">
    <source>
        <dbReference type="Proteomes" id="UP000241436"/>
    </source>
</evidence>
<dbReference type="OrthoDB" id="9779889at2"/>
<dbReference type="Pfam" id="PF00226">
    <property type="entry name" value="DnaJ"/>
    <property type="match status" value="1"/>
</dbReference>
<dbReference type="EMBL" id="NVQC01000030">
    <property type="protein sequence ID" value="PTL35106.1"/>
    <property type="molecule type" value="Genomic_DNA"/>
</dbReference>
<dbReference type="PANTHER" id="PTHR44145:SF3">
    <property type="entry name" value="DNAJ HOMOLOG SUBFAMILY A MEMBER 3, MITOCHONDRIAL"/>
    <property type="match status" value="1"/>
</dbReference>
<dbReference type="InterPro" id="IPR051938">
    <property type="entry name" value="Apopto_cytoskel_mod"/>
</dbReference>
<reference evidence="5 6" key="1">
    <citation type="submission" date="2017-09" db="EMBL/GenBank/DDBJ databases">
        <title>Bloom of a denitrifying methanotroph, Candidatus Methylomirabilis limnetica, in a deep stratified lake.</title>
        <authorList>
            <person name="Graf J.S."/>
            <person name="Marchant H.K."/>
            <person name="Tienken D."/>
            <person name="Hach P.F."/>
            <person name="Brand A."/>
            <person name="Schubert C.J."/>
            <person name="Kuypers M.M."/>
            <person name="Milucka J."/>
        </authorList>
    </citation>
    <scope>NUCLEOTIDE SEQUENCE [LARGE SCALE GENOMIC DNA]</scope>
    <source>
        <strain evidence="5 6">Zug</strain>
    </source>
</reference>
<feature type="domain" description="J" evidence="4">
    <location>
        <begin position="10"/>
        <end position="75"/>
    </location>
</feature>
<dbReference type="SUPFAM" id="SSF49493">
    <property type="entry name" value="HSP40/DnaJ peptide-binding domain"/>
    <property type="match status" value="1"/>
</dbReference>
<protein>
    <recommendedName>
        <fullName evidence="4">J domain-containing protein</fullName>
    </recommendedName>
</protein>
<dbReference type="Proteomes" id="UP000241436">
    <property type="component" value="Unassembled WGS sequence"/>
</dbReference>
<dbReference type="InterPro" id="IPR001623">
    <property type="entry name" value="DnaJ_domain"/>
</dbReference>
<keyword evidence="3" id="KW-0812">Transmembrane</keyword>
<comment type="caution">
    <text evidence="5">The sequence shown here is derived from an EMBL/GenBank/DDBJ whole genome shotgun (WGS) entry which is preliminary data.</text>
</comment>
<sequence length="287" mass="31706">MARLRDNGKEYYAILGVSQNATEEELKKAYRQLALQHHPDKNPGDPKAGERFKEISEAYAVLMDPQKRRQYDTFRQAHTGAGAAGGGFRYSQEDIFRDLLSNPAMSSIFAEMNREFARAGIRFDDAFVRQVFFGGRGFVFGGVFMGAPIGVLLRRASRMAVDRRGGMSAVHQTRSQEGLGESQSQGGWSAIGRGLKAGFDLVKRLISGDPDPAEGDPNLRYHLTITAQEAASGTQKRVTFMRTDQLEELMVTIPPGIRSGTRLRLKGKGLEGEKGTRGDLYLRVTVT</sequence>
<dbReference type="InterPro" id="IPR008971">
    <property type="entry name" value="HSP40/DnaJ_pept-bd"/>
</dbReference>
<dbReference type="PRINTS" id="PR00625">
    <property type="entry name" value="JDOMAIN"/>
</dbReference>
<evidence type="ECO:0000256" key="1">
    <source>
        <dbReference type="ARBA" id="ARBA00023186"/>
    </source>
</evidence>